<gene>
    <name evidence="3" type="ORF">RF679_09615</name>
</gene>
<keyword evidence="4" id="KW-1185">Reference proteome</keyword>
<evidence type="ECO:0000313" key="3">
    <source>
        <dbReference type="EMBL" id="WMW78924.1"/>
    </source>
</evidence>
<dbReference type="InterPro" id="IPR001126">
    <property type="entry name" value="UmuC"/>
</dbReference>
<evidence type="ECO:0000256" key="1">
    <source>
        <dbReference type="ARBA" id="ARBA00022763"/>
    </source>
</evidence>
<dbReference type="Pfam" id="PF00817">
    <property type="entry name" value="IMS"/>
    <property type="match status" value="1"/>
</dbReference>
<protein>
    <submittedName>
        <fullName evidence="3">DNA polymerase Y family protein</fullName>
    </submittedName>
</protein>
<dbReference type="PANTHER" id="PTHR35369:SF2">
    <property type="entry name" value="BLR3025 PROTEIN"/>
    <property type="match status" value="1"/>
</dbReference>
<dbReference type="CDD" id="cd03468">
    <property type="entry name" value="PolY_like"/>
    <property type="match status" value="1"/>
</dbReference>
<dbReference type="Proteomes" id="UP001181355">
    <property type="component" value="Chromosome"/>
</dbReference>
<dbReference type="InterPro" id="IPR043502">
    <property type="entry name" value="DNA/RNA_pol_sf"/>
</dbReference>
<dbReference type="RefSeq" id="WP_309480426.1">
    <property type="nucleotide sequence ID" value="NZ_CP133720.1"/>
</dbReference>
<accession>A0ABY9RE33</accession>
<proteinExistence type="predicted"/>
<sequence>MSALLKTPPPLWIALHLPNLALDVYHPPWLAKKAVVVMEQNRVHTVSSLAAQAGVTLGMRLSSVQMLLSEAIIHQRDPIKESAALQSAAMACLRFTPQVCLLEPACIALNVGASLRLFGGIRRLRRLVQTTLEQLGLGAQLAIATSAHGACLLARARPQRASAHQCRFALDNQRLSERLGHLPISLLPAAQKWLAWFTGIGCSSLADLRQLPRPGLQRRCGKDLLHQLDLAFGDAHEVYQWLEMPKQFHARLELPDRFEHAELIFHFARVLIVQLCGWLSQQQLAVNCLEFAFEHERGRQARVPTLLRIPLAQAHWREEHLSKLLKEHLAQIQFDAPAIAIRLEALQVTAMHAPNADLFPEPGGNQEEQSKLMELLVARLGAENVLYPAPQADHRPEVANQWVSILEKTKTTSPSPRPSSCRPAWLLPQPQLLEVRRHRPHYQSVLKLMSPAERIEAGWWNGQLVTRDYFIAENAQHVRCWIYRERIGHAQQAEDDEVWYLHGIFG</sequence>
<dbReference type="EMBL" id="CP133720">
    <property type="protein sequence ID" value="WMW78924.1"/>
    <property type="molecule type" value="Genomic_DNA"/>
</dbReference>
<dbReference type="SUPFAM" id="SSF56672">
    <property type="entry name" value="DNA/RNA polymerases"/>
    <property type="match status" value="1"/>
</dbReference>
<dbReference type="PANTHER" id="PTHR35369">
    <property type="entry name" value="BLR3025 PROTEIN-RELATED"/>
    <property type="match status" value="1"/>
</dbReference>
<keyword evidence="1" id="KW-0227">DNA damage</keyword>
<dbReference type="InterPro" id="IPR050356">
    <property type="entry name" value="SulA_CellDiv_inhibitor"/>
</dbReference>
<evidence type="ECO:0000313" key="4">
    <source>
        <dbReference type="Proteomes" id="UP001181355"/>
    </source>
</evidence>
<name>A0ABY9RE33_9BURK</name>
<organism evidence="3 4">
    <name type="scientific">Undibacterium cyanobacteriorum</name>
    <dbReference type="NCBI Taxonomy" id="3073561"/>
    <lineage>
        <taxon>Bacteria</taxon>
        <taxon>Pseudomonadati</taxon>
        <taxon>Pseudomonadota</taxon>
        <taxon>Betaproteobacteria</taxon>
        <taxon>Burkholderiales</taxon>
        <taxon>Oxalobacteraceae</taxon>
        <taxon>Undibacterium</taxon>
    </lineage>
</organism>
<reference evidence="3" key="1">
    <citation type="submission" date="2023-09" db="EMBL/GenBank/DDBJ databases">
        <title>Undibacterium sp. 20NA77.5 isolated from freshwater.</title>
        <authorList>
            <person name="Le V."/>
            <person name="Ko S.-R."/>
            <person name="Ahn C.-Y."/>
            <person name="Oh H.-M."/>
        </authorList>
    </citation>
    <scope>NUCLEOTIDE SEQUENCE</scope>
    <source>
        <strain evidence="3">20NA77.5</strain>
    </source>
</reference>
<evidence type="ECO:0000259" key="2">
    <source>
        <dbReference type="Pfam" id="PF00817"/>
    </source>
</evidence>
<feature type="domain" description="UmuC" evidence="2">
    <location>
        <begin position="28"/>
        <end position="148"/>
    </location>
</feature>